<dbReference type="Pfam" id="PF13639">
    <property type="entry name" value="zf-RING_2"/>
    <property type="match status" value="1"/>
</dbReference>
<evidence type="ECO:0000256" key="6">
    <source>
        <dbReference type="ARBA" id="ARBA00022692"/>
    </source>
</evidence>
<keyword evidence="11" id="KW-0862">Zinc</keyword>
<evidence type="ECO:0000259" key="16">
    <source>
        <dbReference type="PROSITE" id="PS50089"/>
    </source>
</evidence>
<comment type="pathway">
    <text evidence="3">Protein modification; protein ubiquitination.</text>
</comment>
<evidence type="ECO:0000256" key="9">
    <source>
        <dbReference type="ARBA" id="ARBA00022771"/>
    </source>
</evidence>
<dbReference type="InterPro" id="IPR013083">
    <property type="entry name" value="Znf_RING/FYVE/PHD"/>
</dbReference>
<evidence type="ECO:0000256" key="11">
    <source>
        <dbReference type="ARBA" id="ARBA00022833"/>
    </source>
</evidence>
<dbReference type="Gene3D" id="3.30.40.10">
    <property type="entry name" value="Zinc/RING finger domain, C3HC4 (zinc finger)"/>
    <property type="match status" value="1"/>
</dbReference>
<keyword evidence="7" id="KW-0479">Metal-binding</keyword>
<dbReference type="PANTHER" id="PTHR22763:SF162">
    <property type="entry name" value="TRANSMEMBRANE E3 UBIQUITIN-PROTEIN LIGASE 1"/>
    <property type="match status" value="1"/>
</dbReference>
<dbReference type="InterPro" id="IPR021319">
    <property type="entry name" value="DUF2921"/>
</dbReference>
<sequence>MYSFWIPQIVTNAIWDTRKPLHPYYIIGMSVSRLAIPFYIFGCPSNFLRIEVDNYWCIYLGVFMGLQVMVLLLQHYLGSRWFIPHQMLPEKYCYYRKFESYASQAADCVICMATIDFSENSNRYMVTPCDHCFHSECLQRWMDIKMECPTCRRALSPA</sequence>
<dbReference type="PANTHER" id="PTHR22763">
    <property type="entry name" value="RING ZINC FINGER PROTEIN"/>
    <property type="match status" value="1"/>
</dbReference>
<keyword evidence="5" id="KW-0808">Transferase</keyword>
<dbReference type="GO" id="GO:0043161">
    <property type="term" value="P:proteasome-mediated ubiquitin-dependent protein catabolic process"/>
    <property type="evidence" value="ECO:0007669"/>
    <property type="project" value="TreeGrafter"/>
</dbReference>
<dbReference type="SMART" id="SM00184">
    <property type="entry name" value="RING"/>
    <property type="match status" value="1"/>
</dbReference>
<dbReference type="EC" id="2.3.2.27" evidence="4"/>
<dbReference type="GO" id="GO:0061630">
    <property type="term" value="F:ubiquitin protein ligase activity"/>
    <property type="evidence" value="ECO:0007669"/>
    <property type="project" value="UniProtKB-EC"/>
</dbReference>
<evidence type="ECO:0000256" key="4">
    <source>
        <dbReference type="ARBA" id="ARBA00012483"/>
    </source>
</evidence>
<dbReference type="InterPro" id="IPR050731">
    <property type="entry name" value="HRD1_E3_ubiq-ligases"/>
</dbReference>
<feature type="transmembrane region" description="Helical" evidence="15">
    <location>
        <begin position="55"/>
        <end position="77"/>
    </location>
</feature>
<keyword evidence="8" id="KW-0732">Signal</keyword>
<dbReference type="GO" id="GO:0012505">
    <property type="term" value="C:endomembrane system"/>
    <property type="evidence" value="ECO:0007669"/>
    <property type="project" value="UniProtKB-SubCell"/>
</dbReference>
<dbReference type="SUPFAM" id="SSF57850">
    <property type="entry name" value="RING/U-box"/>
    <property type="match status" value="1"/>
</dbReference>
<gene>
    <name evidence="17" type="ORF">ZIOFF_022619</name>
</gene>
<keyword evidence="18" id="KW-1185">Reference proteome</keyword>
<dbReference type="GO" id="GO:0008270">
    <property type="term" value="F:zinc ion binding"/>
    <property type="evidence" value="ECO:0007669"/>
    <property type="project" value="UniProtKB-KW"/>
</dbReference>
<evidence type="ECO:0000256" key="10">
    <source>
        <dbReference type="ARBA" id="ARBA00022786"/>
    </source>
</evidence>
<comment type="subcellular location">
    <subcellularLocation>
        <location evidence="2">Endomembrane system</location>
        <topology evidence="2">Multi-pass membrane protein</topology>
    </subcellularLocation>
</comment>
<keyword evidence="6 15" id="KW-0812">Transmembrane</keyword>
<feature type="transmembrane region" description="Helical" evidence="15">
    <location>
        <begin position="24"/>
        <end position="43"/>
    </location>
</feature>
<evidence type="ECO:0000256" key="2">
    <source>
        <dbReference type="ARBA" id="ARBA00004127"/>
    </source>
</evidence>
<protein>
    <recommendedName>
        <fullName evidence="4">RING-type E3 ubiquitin transferase</fullName>
        <ecNumber evidence="4">2.3.2.27</ecNumber>
    </recommendedName>
</protein>
<feature type="domain" description="RING-type" evidence="16">
    <location>
        <begin position="108"/>
        <end position="152"/>
    </location>
</feature>
<dbReference type="EMBL" id="JACMSC010000006">
    <property type="protein sequence ID" value="KAG6519130.1"/>
    <property type="molecule type" value="Genomic_DNA"/>
</dbReference>
<evidence type="ECO:0000256" key="8">
    <source>
        <dbReference type="ARBA" id="ARBA00022729"/>
    </source>
</evidence>
<accession>A0A8J5HL75</accession>
<organism evidence="17 18">
    <name type="scientific">Zingiber officinale</name>
    <name type="common">Ginger</name>
    <name type="synonym">Amomum zingiber</name>
    <dbReference type="NCBI Taxonomy" id="94328"/>
    <lineage>
        <taxon>Eukaryota</taxon>
        <taxon>Viridiplantae</taxon>
        <taxon>Streptophyta</taxon>
        <taxon>Embryophyta</taxon>
        <taxon>Tracheophyta</taxon>
        <taxon>Spermatophyta</taxon>
        <taxon>Magnoliopsida</taxon>
        <taxon>Liliopsida</taxon>
        <taxon>Zingiberales</taxon>
        <taxon>Zingiberaceae</taxon>
        <taxon>Zingiber</taxon>
    </lineage>
</organism>
<evidence type="ECO:0000256" key="15">
    <source>
        <dbReference type="SAM" id="Phobius"/>
    </source>
</evidence>
<evidence type="ECO:0000256" key="5">
    <source>
        <dbReference type="ARBA" id="ARBA00022679"/>
    </source>
</evidence>
<dbReference type="Pfam" id="PF11145">
    <property type="entry name" value="DUF2921"/>
    <property type="match status" value="1"/>
</dbReference>
<reference evidence="17 18" key="1">
    <citation type="submission" date="2020-08" db="EMBL/GenBank/DDBJ databases">
        <title>Plant Genome Project.</title>
        <authorList>
            <person name="Zhang R.-G."/>
        </authorList>
    </citation>
    <scope>NUCLEOTIDE SEQUENCE [LARGE SCALE GENOMIC DNA]</scope>
    <source>
        <tissue evidence="17">Rhizome</tissue>
    </source>
</reference>
<evidence type="ECO:0000256" key="14">
    <source>
        <dbReference type="PROSITE-ProRule" id="PRU00175"/>
    </source>
</evidence>
<keyword evidence="12 15" id="KW-1133">Transmembrane helix</keyword>
<evidence type="ECO:0000313" key="18">
    <source>
        <dbReference type="Proteomes" id="UP000734854"/>
    </source>
</evidence>
<dbReference type="PROSITE" id="PS50089">
    <property type="entry name" value="ZF_RING_2"/>
    <property type="match status" value="1"/>
</dbReference>
<evidence type="ECO:0000313" key="17">
    <source>
        <dbReference type="EMBL" id="KAG6519130.1"/>
    </source>
</evidence>
<dbReference type="Proteomes" id="UP000734854">
    <property type="component" value="Unassembled WGS sequence"/>
</dbReference>
<dbReference type="FunFam" id="3.30.40.10:FF:000338">
    <property type="entry name" value="E3 ubiquitin-protein ligase, putative"/>
    <property type="match status" value="1"/>
</dbReference>
<evidence type="ECO:0000256" key="13">
    <source>
        <dbReference type="ARBA" id="ARBA00023136"/>
    </source>
</evidence>
<keyword evidence="13 15" id="KW-0472">Membrane</keyword>
<keyword evidence="10" id="KW-0833">Ubl conjugation pathway</keyword>
<evidence type="ECO:0000256" key="7">
    <source>
        <dbReference type="ARBA" id="ARBA00022723"/>
    </source>
</evidence>
<name>A0A8J5HL75_ZINOF</name>
<dbReference type="SMART" id="SM00744">
    <property type="entry name" value="RINGv"/>
    <property type="match status" value="1"/>
</dbReference>
<proteinExistence type="predicted"/>
<evidence type="ECO:0000256" key="3">
    <source>
        <dbReference type="ARBA" id="ARBA00004906"/>
    </source>
</evidence>
<evidence type="ECO:0000256" key="12">
    <source>
        <dbReference type="ARBA" id="ARBA00022989"/>
    </source>
</evidence>
<keyword evidence="9 14" id="KW-0863">Zinc-finger</keyword>
<dbReference type="InterPro" id="IPR011016">
    <property type="entry name" value="Znf_RING-CH"/>
</dbReference>
<evidence type="ECO:0000256" key="1">
    <source>
        <dbReference type="ARBA" id="ARBA00000900"/>
    </source>
</evidence>
<comment type="catalytic activity">
    <reaction evidence="1">
        <text>S-ubiquitinyl-[E2 ubiquitin-conjugating enzyme]-L-cysteine + [acceptor protein]-L-lysine = [E2 ubiquitin-conjugating enzyme]-L-cysteine + N(6)-ubiquitinyl-[acceptor protein]-L-lysine.</text>
        <dbReference type="EC" id="2.3.2.27"/>
    </reaction>
</comment>
<dbReference type="InterPro" id="IPR001841">
    <property type="entry name" value="Znf_RING"/>
</dbReference>
<comment type="caution">
    <text evidence="17">The sequence shown here is derived from an EMBL/GenBank/DDBJ whole genome shotgun (WGS) entry which is preliminary data.</text>
</comment>
<dbReference type="AlphaFoldDB" id="A0A8J5HL75"/>